<evidence type="ECO:0000256" key="1">
    <source>
        <dbReference type="ARBA" id="ARBA00021292"/>
    </source>
</evidence>
<dbReference type="CDD" id="cd03801">
    <property type="entry name" value="GT4_PimA-like"/>
    <property type="match status" value="1"/>
</dbReference>
<protein>
    <recommendedName>
        <fullName evidence="1">D-inositol 3-phosphate glycosyltransferase</fullName>
    </recommendedName>
</protein>
<sequence length="360" mass="39244">MRVLHVHWTARPVTGGVEAHLGAVVHQLGALPCAVGAVAGTRESPGVAYEAALDLQVPAADAEVSALVSRCAGADLVHWHNPQWHKPTVVSAVVSALQDRGWRGRFVFDLHNIDEQPAHWEFLARLPGRLVAHSPFVAEEARGRLGGREVAVLPLALPLREEPYTLPCRDRTVVLQPTRMTRWKGSHLSLEAVLTLLEEGADLHFAHAGTRHLIWPPGIPETLLERARDWREKGRVHFVHYTPEQSWAAIRQSDIVLHPTIDRGAHGEPFSLSVAQAVVCGRQVIASDSGHLPRILGGYSAGRIVPAGDLRALTDALREAVRKPLVGQSARDLSLARELREGLATAGAAHLRFYGSLSRS</sequence>
<name>A0ABW7UUX0_9ACTN</name>
<gene>
    <name evidence="5" type="ORF">ACH429_20115</name>
</gene>
<dbReference type="RefSeq" id="WP_055473493.1">
    <property type="nucleotide sequence ID" value="NZ_JBIRWE010000008.1"/>
</dbReference>
<dbReference type="PANTHER" id="PTHR12526:SF510">
    <property type="entry name" value="D-INOSITOL 3-PHOSPHATE GLYCOSYLTRANSFERASE"/>
    <property type="match status" value="1"/>
</dbReference>
<feature type="domain" description="Glycosyl transferase family 1" evidence="4">
    <location>
        <begin position="170"/>
        <end position="324"/>
    </location>
</feature>
<dbReference type="EMBL" id="JBIRWE010000008">
    <property type="protein sequence ID" value="MFI1966382.1"/>
    <property type="molecule type" value="Genomic_DNA"/>
</dbReference>
<dbReference type="Pfam" id="PF00534">
    <property type="entry name" value="Glycos_transf_1"/>
    <property type="match status" value="1"/>
</dbReference>
<accession>A0ABW7UUX0</accession>
<dbReference type="PANTHER" id="PTHR12526">
    <property type="entry name" value="GLYCOSYLTRANSFERASE"/>
    <property type="match status" value="1"/>
</dbReference>
<dbReference type="GO" id="GO:0016757">
    <property type="term" value="F:glycosyltransferase activity"/>
    <property type="evidence" value="ECO:0007669"/>
    <property type="project" value="UniProtKB-KW"/>
</dbReference>
<keyword evidence="6" id="KW-1185">Reference proteome</keyword>
<evidence type="ECO:0000313" key="6">
    <source>
        <dbReference type="Proteomes" id="UP001611548"/>
    </source>
</evidence>
<proteinExistence type="predicted"/>
<dbReference type="Gene3D" id="3.40.50.2000">
    <property type="entry name" value="Glycogen Phosphorylase B"/>
    <property type="match status" value="2"/>
</dbReference>
<evidence type="ECO:0000259" key="4">
    <source>
        <dbReference type="Pfam" id="PF00534"/>
    </source>
</evidence>
<dbReference type="SUPFAM" id="SSF53756">
    <property type="entry name" value="UDP-Glycosyltransferase/glycogen phosphorylase"/>
    <property type="match status" value="1"/>
</dbReference>
<evidence type="ECO:0000256" key="2">
    <source>
        <dbReference type="ARBA" id="ARBA00022676"/>
    </source>
</evidence>
<comment type="caution">
    <text evidence="5">The sequence shown here is derived from an EMBL/GenBank/DDBJ whole genome shotgun (WGS) entry which is preliminary data.</text>
</comment>
<reference evidence="5 6" key="1">
    <citation type="submission" date="2024-10" db="EMBL/GenBank/DDBJ databases">
        <title>The Natural Products Discovery Center: Release of the First 8490 Sequenced Strains for Exploring Actinobacteria Biosynthetic Diversity.</title>
        <authorList>
            <person name="Kalkreuter E."/>
            <person name="Kautsar S.A."/>
            <person name="Yang D."/>
            <person name="Bader C.D."/>
            <person name="Teijaro C.N."/>
            <person name="Fluegel L."/>
            <person name="Davis C.M."/>
            <person name="Simpson J.R."/>
            <person name="Lauterbach L."/>
            <person name="Steele A.D."/>
            <person name="Gui C."/>
            <person name="Meng S."/>
            <person name="Li G."/>
            <person name="Viehrig K."/>
            <person name="Ye F."/>
            <person name="Su P."/>
            <person name="Kiefer A.F."/>
            <person name="Nichols A."/>
            <person name="Cepeda A.J."/>
            <person name="Yan W."/>
            <person name="Fan B."/>
            <person name="Jiang Y."/>
            <person name="Adhikari A."/>
            <person name="Zheng C.-J."/>
            <person name="Schuster L."/>
            <person name="Cowan T.M."/>
            <person name="Smanski M.J."/>
            <person name="Chevrette M.G."/>
            <person name="De Carvalho L.P.S."/>
            <person name="Shen B."/>
        </authorList>
    </citation>
    <scope>NUCLEOTIDE SEQUENCE [LARGE SCALE GENOMIC DNA]</scope>
    <source>
        <strain evidence="5 6">NPDC020327</strain>
    </source>
</reference>
<evidence type="ECO:0000256" key="3">
    <source>
        <dbReference type="ARBA" id="ARBA00022679"/>
    </source>
</evidence>
<evidence type="ECO:0000313" key="5">
    <source>
        <dbReference type="EMBL" id="MFI1966382.1"/>
    </source>
</evidence>
<keyword evidence="2 5" id="KW-0328">Glycosyltransferase</keyword>
<dbReference type="Proteomes" id="UP001611548">
    <property type="component" value="Unassembled WGS sequence"/>
</dbReference>
<organism evidence="5 6">
    <name type="scientific">Streptomyces pathocidini</name>
    <dbReference type="NCBI Taxonomy" id="1650571"/>
    <lineage>
        <taxon>Bacteria</taxon>
        <taxon>Bacillati</taxon>
        <taxon>Actinomycetota</taxon>
        <taxon>Actinomycetes</taxon>
        <taxon>Kitasatosporales</taxon>
        <taxon>Streptomycetaceae</taxon>
        <taxon>Streptomyces</taxon>
    </lineage>
</organism>
<keyword evidence="3 5" id="KW-0808">Transferase</keyword>
<dbReference type="InterPro" id="IPR001296">
    <property type="entry name" value="Glyco_trans_1"/>
</dbReference>